<accession>A9BCA3</accession>
<keyword evidence="1" id="KW-1133">Transmembrane helix</keyword>
<feature type="transmembrane region" description="Helical" evidence="1">
    <location>
        <begin position="20"/>
        <end position="47"/>
    </location>
</feature>
<evidence type="ECO:0000313" key="2">
    <source>
        <dbReference type="EMBL" id="ABX09465.1"/>
    </source>
</evidence>
<proteinExistence type="predicted"/>
<dbReference type="EMBL" id="CP000878">
    <property type="protein sequence ID" value="ABX09465.1"/>
    <property type="molecule type" value="Genomic_DNA"/>
</dbReference>
<sequence length="51" mass="6079">MTWLEEEILKPRFHVNSLDYLYLLLVEPWKALLALNFCFVACITLWAHQSV</sequence>
<evidence type="ECO:0000313" key="3">
    <source>
        <dbReference type="Proteomes" id="UP000000788"/>
    </source>
</evidence>
<dbReference type="HOGENOM" id="CLU_3102527_0_0_3"/>
<dbReference type="KEGG" id="pmj:P9211_15341"/>
<reference evidence="2 3" key="1">
    <citation type="journal article" date="2007" name="PLoS Genet.">
        <title>Patterns and implications of gene gain and loss in the evolution of Prochlorococcus.</title>
        <authorList>
            <person name="Kettler G.C."/>
            <person name="Martiny A.C."/>
            <person name="Huang K."/>
            <person name="Zucker J."/>
            <person name="Coleman M.L."/>
            <person name="Rodrigue S."/>
            <person name="Chen F."/>
            <person name="Lapidus A."/>
            <person name="Ferriera S."/>
            <person name="Johnson J."/>
            <person name="Steglich C."/>
            <person name="Church G.M."/>
            <person name="Richardson P."/>
            <person name="Chisholm S.W."/>
        </authorList>
    </citation>
    <scope>NUCLEOTIDE SEQUENCE [LARGE SCALE GENOMIC DNA]</scope>
    <source>
        <strain evidence="3">MIT 9211</strain>
    </source>
</reference>
<keyword evidence="1" id="KW-0812">Transmembrane</keyword>
<evidence type="ECO:0000256" key="1">
    <source>
        <dbReference type="SAM" id="Phobius"/>
    </source>
</evidence>
<name>A9BCA3_PROM4</name>
<dbReference type="STRING" id="93059.P9211_15341"/>
<protein>
    <submittedName>
        <fullName evidence="2">Uncharacterized protein</fullName>
    </submittedName>
</protein>
<dbReference type="Proteomes" id="UP000000788">
    <property type="component" value="Chromosome"/>
</dbReference>
<organism evidence="2 3">
    <name type="scientific">Prochlorococcus marinus (strain MIT 9211)</name>
    <dbReference type="NCBI Taxonomy" id="93059"/>
    <lineage>
        <taxon>Bacteria</taxon>
        <taxon>Bacillati</taxon>
        <taxon>Cyanobacteriota</taxon>
        <taxon>Cyanophyceae</taxon>
        <taxon>Synechococcales</taxon>
        <taxon>Prochlorococcaceae</taxon>
        <taxon>Prochlorococcus</taxon>
    </lineage>
</organism>
<gene>
    <name evidence="2" type="ordered locus">P9211_15341</name>
</gene>
<dbReference type="AlphaFoldDB" id="A9BCA3"/>
<keyword evidence="1" id="KW-0472">Membrane</keyword>
<keyword evidence="3" id="KW-1185">Reference proteome</keyword>